<comment type="caution">
    <text evidence="1">The sequence shown here is derived from an EMBL/GenBank/DDBJ whole genome shotgun (WGS) entry which is preliminary data.</text>
</comment>
<proteinExistence type="predicted"/>
<dbReference type="RefSeq" id="WP_215236675.1">
    <property type="nucleotide sequence ID" value="NZ_CAJRAU010000014.1"/>
</dbReference>
<evidence type="ECO:0000313" key="2">
    <source>
        <dbReference type="Proteomes" id="UP000679725"/>
    </source>
</evidence>
<name>A0ABM8UYU1_9BACT</name>
<protein>
    <submittedName>
        <fullName evidence="1">Uncharacterized protein</fullName>
    </submittedName>
</protein>
<evidence type="ECO:0000313" key="1">
    <source>
        <dbReference type="EMBL" id="CAG5074763.1"/>
    </source>
</evidence>
<dbReference type="Proteomes" id="UP000679725">
    <property type="component" value="Unassembled WGS sequence"/>
</dbReference>
<sequence>MKNLSKAIFSASLTVILFLVTNCKSGDPVQEVDKVCGVADPINNLKWLNDEFKAFLGGPGINGIVLYEYNGNQVIEVQNSLFSSTNIHQHLCNGVKLDLQSPQAISDYRAQRREIKVLYGTKMWP</sequence>
<keyword evidence="2" id="KW-1185">Reference proteome</keyword>
<gene>
    <name evidence="1" type="ORF">DYBT9623_05451</name>
</gene>
<organism evidence="1 2">
    <name type="scientific">Dyadobacter linearis</name>
    <dbReference type="NCBI Taxonomy" id="2823330"/>
    <lineage>
        <taxon>Bacteria</taxon>
        <taxon>Pseudomonadati</taxon>
        <taxon>Bacteroidota</taxon>
        <taxon>Cytophagia</taxon>
        <taxon>Cytophagales</taxon>
        <taxon>Spirosomataceae</taxon>
        <taxon>Dyadobacter</taxon>
    </lineage>
</organism>
<accession>A0ABM8UYU1</accession>
<dbReference type="EMBL" id="CAJRAU010000014">
    <property type="protein sequence ID" value="CAG5074763.1"/>
    <property type="molecule type" value="Genomic_DNA"/>
</dbReference>
<reference evidence="1 2" key="1">
    <citation type="submission" date="2021-04" db="EMBL/GenBank/DDBJ databases">
        <authorList>
            <person name="Rodrigo-Torres L."/>
            <person name="Arahal R. D."/>
            <person name="Lucena T."/>
        </authorList>
    </citation>
    <scope>NUCLEOTIDE SEQUENCE [LARGE SCALE GENOMIC DNA]</scope>
    <source>
        <strain evidence="1 2">CECT 9623</strain>
    </source>
</reference>